<organism evidence="1">
    <name type="scientific">marine sediment metagenome</name>
    <dbReference type="NCBI Taxonomy" id="412755"/>
    <lineage>
        <taxon>unclassified sequences</taxon>
        <taxon>metagenomes</taxon>
        <taxon>ecological metagenomes</taxon>
    </lineage>
</organism>
<proteinExistence type="predicted"/>
<dbReference type="InterPro" id="IPR015947">
    <property type="entry name" value="PUA-like_sf"/>
</dbReference>
<sequence>MSSHIFLVSQEHFPKCLEYGVYGGISHPQERINSEVIAGFEAIRPGDFIFFYVKNVGIYGLWKATSWPFFDERDIWREKDQRFPYRICFEPSIRQFTKPISLSDVLDLRDKGKLWTFDLGTIGKKSHHPITTW</sequence>
<gene>
    <name evidence="1" type="ORF">S06H3_55177</name>
</gene>
<accession>X1QNI1</accession>
<dbReference type="AlphaFoldDB" id="X1QNI1"/>
<dbReference type="EMBL" id="BARV01035348">
    <property type="protein sequence ID" value="GAI56346.1"/>
    <property type="molecule type" value="Genomic_DNA"/>
</dbReference>
<evidence type="ECO:0000313" key="1">
    <source>
        <dbReference type="EMBL" id="GAI56346.1"/>
    </source>
</evidence>
<comment type="caution">
    <text evidence="1">The sequence shown here is derived from an EMBL/GenBank/DDBJ whole genome shotgun (WGS) entry which is preliminary data.</text>
</comment>
<name>X1QNI1_9ZZZZ</name>
<dbReference type="SUPFAM" id="SSF88697">
    <property type="entry name" value="PUA domain-like"/>
    <property type="match status" value="1"/>
</dbReference>
<reference evidence="1" key="1">
    <citation type="journal article" date="2014" name="Front. Microbiol.">
        <title>High frequency of phylogenetically diverse reductive dehalogenase-homologous genes in deep subseafloor sedimentary metagenomes.</title>
        <authorList>
            <person name="Kawai M."/>
            <person name="Futagami T."/>
            <person name="Toyoda A."/>
            <person name="Takaki Y."/>
            <person name="Nishi S."/>
            <person name="Hori S."/>
            <person name="Arai W."/>
            <person name="Tsubouchi T."/>
            <person name="Morono Y."/>
            <person name="Uchiyama I."/>
            <person name="Ito T."/>
            <person name="Fujiyama A."/>
            <person name="Inagaki F."/>
            <person name="Takami H."/>
        </authorList>
    </citation>
    <scope>NUCLEOTIDE SEQUENCE</scope>
    <source>
        <strain evidence="1">Expedition CK06-06</strain>
    </source>
</reference>
<protein>
    <submittedName>
        <fullName evidence="1">Uncharacterized protein</fullName>
    </submittedName>
</protein>
<dbReference type="Gene3D" id="3.10.590.10">
    <property type="entry name" value="ph1033 like domains"/>
    <property type="match status" value="1"/>
</dbReference>